<sequence>MHSAVLAPEVDTLIASQVNEFTGAAGHEEAVDTRADQEINQLASAIPVDAPFGGEGRHHGRDDAADAQVHTRRVGSFRYFPASCSLLPNDSYMVGDCK</sequence>
<gene>
    <name evidence="1" type="ORF">AMK68_02615</name>
</gene>
<name>A0A0S7XNK7_9BACT</name>
<proteinExistence type="predicted"/>
<protein>
    <submittedName>
        <fullName evidence="1">Uncharacterized protein</fullName>
    </submittedName>
</protein>
<dbReference type="Proteomes" id="UP000052020">
    <property type="component" value="Unassembled WGS sequence"/>
</dbReference>
<evidence type="ECO:0000313" key="2">
    <source>
        <dbReference type="Proteomes" id="UP000052020"/>
    </source>
</evidence>
<comment type="caution">
    <text evidence="1">The sequence shown here is derived from an EMBL/GenBank/DDBJ whole genome shotgun (WGS) entry which is preliminary data.</text>
</comment>
<reference evidence="1 2" key="1">
    <citation type="journal article" date="2015" name="Microbiome">
        <title>Genomic resolution of linkages in carbon, nitrogen, and sulfur cycling among widespread estuary sediment bacteria.</title>
        <authorList>
            <person name="Baker B.J."/>
            <person name="Lazar C.S."/>
            <person name="Teske A.P."/>
            <person name="Dick G.J."/>
        </authorList>
    </citation>
    <scope>NUCLEOTIDE SEQUENCE [LARGE SCALE GENOMIC DNA]</scope>
    <source>
        <strain evidence="1">DG_56</strain>
    </source>
</reference>
<accession>A0A0S7XNK7</accession>
<organism evidence="1 2">
    <name type="scientific">candidate division KD3-62 bacterium DG_56</name>
    <dbReference type="NCBI Taxonomy" id="1704032"/>
    <lineage>
        <taxon>Bacteria</taxon>
        <taxon>candidate division KD3-62</taxon>
    </lineage>
</organism>
<dbReference type="EMBL" id="LIZY01000050">
    <property type="protein sequence ID" value="KPJ63991.1"/>
    <property type="molecule type" value="Genomic_DNA"/>
</dbReference>
<dbReference type="AlphaFoldDB" id="A0A0S7XNK7"/>
<evidence type="ECO:0000313" key="1">
    <source>
        <dbReference type="EMBL" id="KPJ63991.1"/>
    </source>
</evidence>